<evidence type="ECO:0000313" key="5">
    <source>
        <dbReference type="Proteomes" id="UP001165586"/>
    </source>
</evidence>
<name>A0ABT2GXF8_9MICO</name>
<dbReference type="Pfam" id="PF00350">
    <property type="entry name" value="Dynamin_N"/>
    <property type="match status" value="1"/>
</dbReference>
<dbReference type="InterPro" id="IPR045063">
    <property type="entry name" value="Dynamin_N"/>
</dbReference>
<evidence type="ECO:0000313" key="4">
    <source>
        <dbReference type="EMBL" id="MCS5732650.1"/>
    </source>
</evidence>
<feature type="domain" description="Dynamin N-terminal" evidence="3">
    <location>
        <begin position="57"/>
        <end position="221"/>
    </location>
</feature>
<protein>
    <submittedName>
        <fullName evidence="4">Dynamin family protein</fullName>
    </submittedName>
</protein>
<evidence type="ECO:0000256" key="2">
    <source>
        <dbReference type="SAM" id="Phobius"/>
    </source>
</evidence>
<dbReference type="PANTHER" id="PTHR43681">
    <property type="entry name" value="TRANSMEMBRANE GTPASE FZO"/>
    <property type="match status" value="1"/>
</dbReference>
<comment type="caution">
    <text evidence="4">The sequence shown here is derived from an EMBL/GenBank/DDBJ whole genome shotgun (WGS) entry which is preliminary data.</text>
</comment>
<keyword evidence="2" id="KW-0812">Transmembrane</keyword>
<proteinExistence type="predicted"/>
<keyword evidence="2" id="KW-0472">Membrane</keyword>
<dbReference type="Gene3D" id="3.40.50.300">
    <property type="entry name" value="P-loop containing nucleotide triphosphate hydrolases"/>
    <property type="match status" value="1"/>
</dbReference>
<dbReference type="Proteomes" id="UP001165586">
    <property type="component" value="Unassembled WGS sequence"/>
</dbReference>
<accession>A0ABT2GXF8</accession>
<reference evidence="4" key="1">
    <citation type="submission" date="2022-08" db="EMBL/GenBank/DDBJ databases">
        <authorList>
            <person name="Deng Y."/>
            <person name="Han X.-F."/>
            <person name="Zhang Y.-Q."/>
        </authorList>
    </citation>
    <scope>NUCLEOTIDE SEQUENCE</scope>
    <source>
        <strain evidence="4">CPCC 203386</strain>
    </source>
</reference>
<keyword evidence="5" id="KW-1185">Reference proteome</keyword>
<feature type="transmembrane region" description="Helical" evidence="2">
    <location>
        <begin position="478"/>
        <end position="511"/>
    </location>
</feature>
<keyword evidence="2" id="KW-1133">Transmembrane helix</keyword>
<organism evidence="4 5">
    <name type="scientific">Herbiconiux daphne</name>
    <dbReference type="NCBI Taxonomy" id="2970914"/>
    <lineage>
        <taxon>Bacteria</taxon>
        <taxon>Bacillati</taxon>
        <taxon>Actinomycetota</taxon>
        <taxon>Actinomycetes</taxon>
        <taxon>Micrococcales</taxon>
        <taxon>Microbacteriaceae</taxon>
        <taxon>Herbiconiux</taxon>
    </lineage>
</organism>
<dbReference type="RefSeq" id="WP_259537273.1">
    <property type="nucleotide sequence ID" value="NZ_JANLCJ010000001.1"/>
</dbReference>
<feature type="region of interest" description="Disordered" evidence="1">
    <location>
        <begin position="575"/>
        <end position="594"/>
    </location>
</feature>
<dbReference type="InterPro" id="IPR027417">
    <property type="entry name" value="P-loop_NTPase"/>
</dbReference>
<dbReference type="PANTHER" id="PTHR43681:SF1">
    <property type="entry name" value="SARCALUMENIN"/>
    <property type="match status" value="1"/>
</dbReference>
<gene>
    <name evidence="4" type="ORF">N1032_02695</name>
</gene>
<dbReference type="SUPFAM" id="SSF52540">
    <property type="entry name" value="P-loop containing nucleoside triphosphate hydrolases"/>
    <property type="match status" value="1"/>
</dbReference>
<evidence type="ECO:0000256" key="1">
    <source>
        <dbReference type="SAM" id="MobiDB-lite"/>
    </source>
</evidence>
<evidence type="ECO:0000259" key="3">
    <source>
        <dbReference type="Pfam" id="PF00350"/>
    </source>
</evidence>
<sequence>MERPERSVRTPIGTPLDAQTSEALRLLRSFLSQAQRVDEMESITARLAASSREPVTIVVVGEVSRGKSTLVNALVGDGEVSPVGHGETTGAFLNLRPPTDDLPAGSARIEFADGSRRPIDPGDLANWVCVDGRQLAAAGSNPPLGADVAVVSRYLPELVITDTPGTGGLNEQHARLAIARAQRAGILLMVTDADGVMTRHAAEFLAHCARYVESVVVVVNKIDTKTERQWSTVVAENRRVIAEVDPRLAEVPVVAVSAQTALDAQARGDSPVAERILAASRLEHLLAAVRIPLERVDRLPALNALRLGRTGVQQIIASLGRDLLAASGTPEAIAALEARRRERDDLQRSFDEARWDWDERIDDIRRSCDELVRSAVRGFSDAWTDRILAAPIGRKAAAQELVVQMISEVGVLDDDLRRTLLARCTDLVVERFAAAAIEPSVALIAALGAESRVDYSARSTADALDGRIVSQVTSGARAVLLGLPAIVGGGPLALVGGLGMGVALAGLAVGMRSTAAEANRRSVQAQVARAAGELREHLGDTTQRLLSALRFRAKREFDEALRLAIREATEQAEAARRAGQSSLEERRDRQKSIQHQIDTGERLIAVLDAELARLSH</sequence>
<dbReference type="EMBL" id="JANLCJ010000001">
    <property type="protein sequence ID" value="MCS5732650.1"/>
    <property type="molecule type" value="Genomic_DNA"/>
</dbReference>
<dbReference type="InterPro" id="IPR051943">
    <property type="entry name" value="TRAFAC_Dynamin-like_GTPase"/>
</dbReference>